<name>A0AAW8DZV5_9BURK</name>
<reference evidence="2" key="1">
    <citation type="submission" date="2023-07" db="EMBL/GenBank/DDBJ databases">
        <title>Sorghum-associated microbial communities from plants grown in Nebraska, USA.</title>
        <authorList>
            <person name="Schachtman D."/>
        </authorList>
    </citation>
    <scope>NUCLEOTIDE SEQUENCE</scope>
    <source>
        <strain evidence="2">DS2795</strain>
    </source>
</reference>
<evidence type="ECO:0000256" key="1">
    <source>
        <dbReference type="SAM" id="Coils"/>
    </source>
</evidence>
<dbReference type="EMBL" id="JAUSRR010000007">
    <property type="protein sequence ID" value="MDP9925072.1"/>
    <property type="molecule type" value="Genomic_DNA"/>
</dbReference>
<gene>
    <name evidence="2" type="ORF">J2W25_004115</name>
</gene>
<proteinExistence type="predicted"/>
<accession>A0AAW8DZV5</accession>
<sequence>MFFLANAIARTRNLELLTDSADQWVVGTYFHQDGDIPDNLYDEEAARQLCSLTVADLLPDSLQDVPFEKVLRYVEQHHGERTELRKALAGLQQQLVQCNSREHWEFLRTEFVKDMERAMRDYRKSMAFFGKRSLTAVLCAGVPATLGAAAIPGADLFSPMTISASLGIGALAALASRAPLSPKAALGSYLIEAPTSHVSHDRLHRKFKEFIDD</sequence>
<dbReference type="Pfam" id="PF19749">
    <property type="entry name" value="DUF6236"/>
    <property type="match status" value="1"/>
</dbReference>
<feature type="coiled-coil region" evidence="1">
    <location>
        <begin position="74"/>
        <end position="101"/>
    </location>
</feature>
<dbReference type="InterPro" id="IPR046203">
    <property type="entry name" value="DUF6236"/>
</dbReference>
<dbReference type="Proteomes" id="UP001244295">
    <property type="component" value="Unassembled WGS sequence"/>
</dbReference>
<keyword evidence="1" id="KW-0175">Coiled coil</keyword>
<evidence type="ECO:0000313" key="3">
    <source>
        <dbReference type="Proteomes" id="UP001244295"/>
    </source>
</evidence>
<dbReference type="AlphaFoldDB" id="A0AAW8DZV5"/>
<organism evidence="2 3">
    <name type="scientific">Variovorax boronicumulans</name>
    <dbReference type="NCBI Taxonomy" id="436515"/>
    <lineage>
        <taxon>Bacteria</taxon>
        <taxon>Pseudomonadati</taxon>
        <taxon>Pseudomonadota</taxon>
        <taxon>Betaproteobacteria</taxon>
        <taxon>Burkholderiales</taxon>
        <taxon>Comamonadaceae</taxon>
        <taxon>Variovorax</taxon>
    </lineage>
</organism>
<comment type="caution">
    <text evidence="2">The sequence shown here is derived from an EMBL/GenBank/DDBJ whole genome shotgun (WGS) entry which is preliminary data.</text>
</comment>
<dbReference type="RefSeq" id="WP_307637566.1">
    <property type="nucleotide sequence ID" value="NZ_JAUSRR010000007.1"/>
</dbReference>
<evidence type="ECO:0000313" key="2">
    <source>
        <dbReference type="EMBL" id="MDP9925072.1"/>
    </source>
</evidence>
<protein>
    <submittedName>
        <fullName evidence="2">Uncharacterized protein</fullName>
    </submittedName>
</protein>